<evidence type="ECO:0000256" key="1">
    <source>
        <dbReference type="SAM" id="MobiDB-lite"/>
    </source>
</evidence>
<gene>
    <name evidence="2" type="ORF">GCM10022399_23640</name>
</gene>
<reference evidence="3" key="1">
    <citation type="journal article" date="2019" name="Int. J. Syst. Evol. Microbiol.">
        <title>The Global Catalogue of Microorganisms (GCM) 10K type strain sequencing project: providing services to taxonomists for standard genome sequencing and annotation.</title>
        <authorList>
            <consortium name="The Broad Institute Genomics Platform"/>
            <consortium name="The Broad Institute Genome Sequencing Center for Infectious Disease"/>
            <person name="Wu L."/>
            <person name="Ma J."/>
        </authorList>
    </citation>
    <scope>NUCLEOTIDE SEQUENCE [LARGE SCALE GENOMIC DNA]</scope>
    <source>
        <strain evidence="3">JCM 17125</strain>
    </source>
</reference>
<sequence length="95" mass="10388">MPTGQVDPVPDHHHHSRCALRCRELRDEAGLADAGLAGHDRCTTDSFASARGQEPELVELCVPADHRARAHVPDCREGPGTAEGYGRVTREQPQR</sequence>
<accession>A0ABP7DLQ1</accession>
<feature type="region of interest" description="Disordered" evidence="1">
    <location>
        <begin position="71"/>
        <end position="95"/>
    </location>
</feature>
<proteinExistence type="predicted"/>
<dbReference type="Proteomes" id="UP001501468">
    <property type="component" value="Unassembled WGS sequence"/>
</dbReference>
<evidence type="ECO:0000313" key="3">
    <source>
        <dbReference type="Proteomes" id="UP001501468"/>
    </source>
</evidence>
<comment type="caution">
    <text evidence="2">The sequence shown here is derived from an EMBL/GenBank/DDBJ whole genome shotgun (WGS) entry which is preliminary data.</text>
</comment>
<organism evidence="2 3">
    <name type="scientific">Terrabacter ginsenosidimutans</name>
    <dbReference type="NCBI Taxonomy" id="490575"/>
    <lineage>
        <taxon>Bacteria</taxon>
        <taxon>Bacillati</taxon>
        <taxon>Actinomycetota</taxon>
        <taxon>Actinomycetes</taxon>
        <taxon>Micrococcales</taxon>
        <taxon>Intrasporangiaceae</taxon>
        <taxon>Terrabacter</taxon>
    </lineage>
</organism>
<dbReference type="EMBL" id="BAABDC010000003">
    <property type="protein sequence ID" value="GAA3706177.1"/>
    <property type="molecule type" value="Genomic_DNA"/>
</dbReference>
<evidence type="ECO:0000313" key="2">
    <source>
        <dbReference type="EMBL" id="GAA3706177.1"/>
    </source>
</evidence>
<protein>
    <submittedName>
        <fullName evidence="2">Uncharacterized protein</fullName>
    </submittedName>
</protein>
<keyword evidence="3" id="KW-1185">Reference proteome</keyword>
<name>A0ABP7DLQ1_9MICO</name>